<protein>
    <recommendedName>
        <fullName evidence="9">Hexosyltransferase</fullName>
        <ecNumber evidence="9">2.4.1.-</ecNumber>
    </recommendedName>
</protein>
<keyword evidence="3 9" id="KW-0808">Transferase</keyword>
<keyword evidence="8" id="KW-0472">Membrane</keyword>
<evidence type="ECO:0000256" key="2">
    <source>
        <dbReference type="ARBA" id="ARBA00009239"/>
    </source>
</evidence>
<evidence type="ECO:0000313" key="10">
    <source>
        <dbReference type="EMBL" id="CAG5132000.1"/>
    </source>
</evidence>
<dbReference type="Gene3D" id="3.90.550.10">
    <property type="entry name" value="Spore Coat Polysaccharide Biosynthesis Protein SpsA, Chain A"/>
    <property type="match status" value="1"/>
</dbReference>
<dbReference type="OrthoDB" id="431432at2759"/>
<dbReference type="InterPro" id="IPR051227">
    <property type="entry name" value="CS_glycosyltransferase"/>
</dbReference>
<organism evidence="10 11">
    <name type="scientific">Candidula unifasciata</name>
    <dbReference type="NCBI Taxonomy" id="100452"/>
    <lineage>
        <taxon>Eukaryota</taxon>
        <taxon>Metazoa</taxon>
        <taxon>Spiralia</taxon>
        <taxon>Lophotrochozoa</taxon>
        <taxon>Mollusca</taxon>
        <taxon>Gastropoda</taxon>
        <taxon>Heterobranchia</taxon>
        <taxon>Euthyneura</taxon>
        <taxon>Panpulmonata</taxon>
        <taxon>Eupulmonata</taxon>
        <taxon>Stylommatophora</taxon>
        <taxon>Helicina</taxon>
        <taxon>Helicoidea</taxon>
        <taxon>Geomitridae</taxon>
        <taxon>Candidula</taxon>
    </lineage>
</organism>
<sequence>MQQILYQNYKEAAGSFKNTLKSKEVQEAVSLHPVKDPDYQYRIFNYLRSVKIMGQYQREVRLHRDFALMSDLIQDGRFPLEPTLSKPPSLTKFHPLNSKEVIPWEFVARSMYSQFNNNPRRGIEDSLKGSLDELVSQVLMKVNKNAHLRGRTIDFKEIQYGYRRLDPMHGPDYILDLLLVYRKYRGRKMSMNVRRHAYLQQAFLPVEFREDPGVIEIEDSGVGAKVKSLIHLFAGNTVSPAVVNKRSEHIDVIMPLMGRFKIFQRFMDNVENVILKPKANARLVLVLYKAQDDPSAHQQTLDLVQQYREKYGQDFSRGPGLQLGAERCSQDALLFFIDVDIIFTAASLERVRSNTHRGSQVYFPIVFSQFDPEPVCYAGSPHCNCKAAECVLKEEDVTEAAGYWRQFGFGIAAMYRSDYHKVGGFDLSIRGWGKEDVDLYTKFIENNYVIFRAVDTGMTHIFHTIQCSESLESAQLIMCINTKAQSYASTSLLANQIHSNPDILRRLEVHYINRGS</sequence>
<dbReference type="PANTHER" id="PTHR12369">
    <property type="entry name" value="CHONDROITIN SYNTHASE"/>
    <property type="match status" value="1"/>
</dbReference>
<evidence type="ECO:0000256" key="3">
    <source>
        <dbReference type="ARBA" id="ARBA00022679"/>
    </source>
</evidence>
<evidence type="ECO:0000256" key="6">
    <source>
        <dbReference type="ARBA" id="ARBA00022989"/>
    </source>
</evidence>
<evidence type="ECO:0000256" key="9">
    <source>
        <dbReference type="RuleBase" id="RU364016"/>
    </source>
</evidence>
<evidence type="ECO:0000256" key="7">
    <source>
        <dbReference type="ARBA" id="ARBA00023034"/>
    </source>
</evidence>
<proteinExistence type="inferred from homology"/>
<accession>A0A8S3ZVM3</accession>
<comment type="caution">
    <text evidence="10">The sequence shown here is derived from an EMBL/GenBank/DDBJ whole genome shotgun (WGS) entry which is preliminary data.</text>
</comment>
<dbReference type="Proteomes" id="UP000678393">
    <property type="component" value="Unassembled WGS sequence"/>
</dbReference>
<dbReference type="EMBL" id="CAJHNH020005013">
    <property type="protein sequence ID" value="CAG5132000.1"/>
    <property type="molecule type" value="Genomic_DNA"/>
</dbReference>
<dbReference type="InterPro" id="IPR029044">
    <property type="entry name" value="Nucleotide-diphossugar_trans"/>
</dbReference>
<gene>
    <name evidence="10" type="ORF">CUNI_LOCUS17558</name>
</gene>
<evidence type="ECO:0000256" key="1">
    <source>
        <dbReference type="ARBA" id="ARBA00004447"/>
    </source>
</evidence>
<dbReference type="EC" id="2.4.1.-" evidence="9"/>
<dbReference type="InterPro" id="IPR008428">
    <property type="entry name" value="Chond_GalNAc"/>
</dbReference>
<keyword evidence="11" id="KW-1185">Reference proteome</keyword>
<dbReference type="SUPFAM" id="SSF53448">
    <property type="entry name" value="Nucleotide-diphospho-sugar transferases"/>
    <property type="match status" value="1"/>
</dbReference>
<name>A0A8S3ZVM3_9EUPU</name>
<evidence type="ECO:0000256" key="5">
    <source>
        <dbReference type="ARBA" id="ARBA00022968"/>
    </source>
</evidence>
<dbReference type="AlphaFoldDB" id="A0A8S3ZVM3"/>
<comment type="similarity">
    <text evidence="2 9">Belongs to the chondroitin N-acetylgalactosaminyltransferase family.</text>
</comment>
<keyword evidence="7 9" id="KW-0333">Golgi apparatus</keyword>
<keyword evidence="6" id="KW-1133">Transmembrane helix</keyword>
<comment type="subcellular location">
    <subcellularLocation>
        <location evidence="1 9">Golgi apparatus</location>
        <location evidence="1 9">Golgi stack membrane</location>
        <topology evidence="1 9">Single-pass type II membrane protein</topology>
    </subcellularLocation>
</comment>
<reference evidence="10" key="1">
    <citation type="submission" date="2021-04" db="EMBL/GenBank/DDBJ databases">
        <authorList>
            <consortium name="Molecular Ecology Group"/>
        </authorList>
    </citation>
    <scope>NUCLEOTIDE SEQUENCE</scope>
</reference>
<evidence type="ECO:0000256" key="8">
    <source>
        <dbReference type="ARBA" id="ARBA00023136"/>
    </source>
</evidence>
<dbReference type="Pfam" id="PF05679">
    <property type="entry name" value="CHGN"/>
    <property type="match status" value="1"/>
</dbReference>
<keyword evidence="4" id="KW-0812">Transmembrane</keyword>
<dbReference type="PANTHER" id="PTHR12369:SF11">
    <property type="entry name" value="HEXOSYLTRANSFERASE"/>
    <property type="match status" value="1"/>
</dbReference>
<keyword evidence="5 9" id="KW-0735">Signal-anchor</keyword>
<dbReference type="GO" id="GO:0047238">
    <property type="term" value="F:glucuronosyl-N-acetylgalactosaminyl-proteoglycan 4-beta-N-acetylgalactosaminyltransferase activity"/>
    <property type="evidence" value="ECO:0007669"/>
    <property type="project" value="TreeGrafter"/>
</dbReference>
<evidence type="ECO:0000256" key="4">
    <source>
        <dbReference type="ARBA" id="ARBA00022692"/>
    </source>
</evidence>
<dbReference type="GO" id="GO:0032580">
    <property type="term" value="C:Golgi cisterna membrane"/>
    <property type="evidence" value="ECO:0007669"/>
    <property type="project" value="UniProtKB-SubCell"/>
</dbReference>
<evidence type="ECO:0000313" key="11">
    <source>
        <dbReference type="Proteomes" id="UP000678393"/>
    </source>
</evidence>